<dbReference type="SUPFAM" id="SSF56399">
    <property type="entry name" value="ADP-ribosylation"/>
    <property type="match status" value="1"/>
</dbReference>
<name>A0A8S2I184_9BILA</name>
<protein>
    <submittedName>
        <fullName evidence="2">Uncharacterized protein</fullName>
    </submittedName>
</protein>
<comment type="caution">
    <text evidence="2">The sequence shown here is derived from an EMBL/GenBank/DDBJ whole genome shotgun (WGS) entry which is preliminary data.</text>
</comment>
<evidence type="ECO:0000313" key="1">
    <source>
        <dbReference type="EMBL" id="CAF0930150.1"/>
    </source>
</evidence>
<organism evidence="2 3">
    <name type="scientific">Didymodactylos carnosus</name>
    <dbReference type="NCBI Taxonomy" id="1234261"/>
    <lineage>
        <taxon>Eukaryota</taxon>
        <taxon>Metazoa</taxon>
        <taxon>Spiralia</taxon>
        <taxon>Gnathifera</taxon>
        <taxon>Rotifera</taxon>
        <taxon>Eurotatoria</taxon>
        <taxon>Bdelloidea</taxon>
        <taxon>Philodinida</taxon>
        <taxon>Philodinidae</taxon>
        <taxon>Didymodactylos</taxon>
    </lineage>
</organism>
<dbReference type="EMBL" id="CAJNOK010004224">
    <property type="protein sequence ID" value="CAF0930150.1"/>
    <property type="molecule type" value="Genomic_DNA"/>
</dbReference>
<accession>A0A8S2I184</accession>
<dbReference type="AlphaFoldDB" id="A0A8S2I184"/>
<dbReference type="Proteomes" id="UP000677228">
    <property type="component" value="Unassembled WGS sequence"/>
</dbReference>
<evidence type="ECO:0000313" key="2">
    <source>
        <dbReference type="EMBL" id="CAF3706852.1"/>
    </source>
</evidence>
<sequence>MSITPDLDPPISDSPHSKPKTFAIVWDDDVDVSTNYDDFTVAWLDNRHNHTTEFYQIVDRLRDVVNHVEVFHSISSCLNYISSVKNKQIFLIIGGLFSEFDVYLLYDLPENVLVYSWRNENYVNWLKSNINIRGIFDEPTGLIEKINEDLATETLYGTSTRRFDVNQIRYKCFQLLIDVLRHMPAPRETAKKNMIEHCKGNNKVEKSKIDDFREHYIAENAIFWYSRDSFFKKLFDKDLRTDDLNLILYFGFYIIDLYNQLYRLQEQKCKSLYHTVYRGQLLPRKELEKLKQKVGSFISNNSFLSTTYKEDVALTYAQNNFEDPLYESVLFEIDIGNESQNVHHPLADISEISHIDAEILLSLGTVFRIDIAAEPSDENDKIWYFHLTVCDKGREVQKLTDNFDVILLELTQILRRMSPDSDKVNNKLLERCRLYYANNPAELEKIDDFEKNYHADDAIRWYAKDSFLFRLLNTALRKNDINTILDFRFFIIDLHDQLTKVQTEYLRSLPVNATRLTLFRGQLMGSRELKQLQLSVGKYFD</sequence>
<evidence type="ECO:0000313" key="3">
    <source>
        <dbReference type="Proteomes" id="UP000682733"/>
    </source>
</evidence>
<proteinExistence type="predicted"/>
<dbReference type="EMBL" id="CAJOBA010004226">
    <property type="protein sequence ID" value="CAF3706852.1"/>
    <property type="molecule type" value="Genomic_DNA"/>
</dbReference>
<dbReference type="Proteomes" id="UP000682733">
    <property type="component" value="Unassembled WGS sequence"/>
</dbReference>
<gene>
    <name evidence="1" type="ORF">OVA965_LOCUS11103</name>
    <name evidence="2" type="ORF">TMI583_LOCUS11099</name>
</gene>
<dbReference type="Gene3D" id="3.90.176.10">
    <property type="entry name" value="Toxin ADP-ribosyltransferase, Chain A, domain 1"/>
    <property type="match status" value="1"/>
</dbReference>
<reference evidence="2" key="1">
    <citation type="submission" date="2021-02" db="EMBL/GenBank/DDBJ databases">
        <authorList>
            <person name="Nowell W R."/>
        </authorList>
    </citation>
    <scope>NUCLEOTIDE SEQUENCE</scope>
</reference>